<gene>
    <name evidence="9" type="ORF">FF124_16110</name>
</gene>
<evidence type="ECO:0000256" key="1">
    <source>
        <dbReference type="ARBA" id="ARBA00004651"/>
    </source>
</evidence>
<dbReference type="AlphaFoldDB" id="A0A5C4JP21"/>
<dbReference type="Proteomes" id="UP000307874">
    <property type="component" value="Unassembled WGS sequence"/>
</dbReference>
<evidence type="ECO:0000313" key="10">
    <source>
        <dbReference type="Proteomes" id="UP000307874"/>
    </source>
</evidence>
<evidence type="ECO:0000256" key="7">
    <source>
        <dbReference type="ARBA" id="ARBA00023136"/>
    </source>
</evidence>
<reference evidence="9 10" key="1">
    <citation type="submission" date="2019-05" db="EMBL/GenBank/DDBJ databases">
        <authorList>
            <person name="Lee S.D."/>
        </authorList>
    </citation>
    <scope>NUCLEOTIDE SEQUENCE [LARGE SCALE GENOMIC DNA]</scope>
    <source>
        <strain evidence="9 10">GH2-6</strain>
    </source>
</reference>
<proteinExistence type="inferred from homology"/>
<feature type="transmembrane region" description="Helical" evidence="8">
    <location>
        <begin position="285"/>
        <end position="305"/>
    </location>
</feature>
<dbReference type="GO" id="GO:0055085">
    <property type="term" value="P:transmembrane transport"/>
    <property type="evidence" value="ECO:0007669"/>
    <property type="project" value="InterPro"/>
</dbReference>
<evidence type="ECO:0000313" key="9">
    <source>
        <dbReference type="EMBL" id="TNB47067.1"/>
    </source>
</evidence>
<keyword evidence="4" id="KW-1003">Cell membrane</keyword>
<feature type="transmembrane region" description="Helical" evidence="8">
    <location>
        <begin position="255"/>
        <end position="273"/>
    </location>
</feature>
<dbReference type="GO" id="GO:0005886">
    <property type="term" value="C:plasma membrane"/>
    <property type="evidence" value="ECO:0007669"/>
    <property type="project" value="UniProtKB-SubCell"/>
</dbReference>
<feature type="transmembrane region" description="Helical" evidence="8">
    <location>
        <begin position="127"/>
        <end position="152"/>
    </location>
</feature>
<keyword evidence="3" id="KW-0813">Transport</keyword>
<dbReference type="InterPro" id="IPR004776">
    <property type="entry name" value="Mem_transp_PIN-like"/>
</dbReference>
<dbReference type="PANTHER" id="PTHR36838:SF4">
    <property type="entry name" value="AUXIN EFFLUX CARRIER FAMILY PROTEIN"/>
    <property type="match status" value="1"/>
</dbReference>
<evidence type="ECO:0000256" key="5">
    <source>
        <dbReference type="ARBA" id="ARBA00022692"/>
    </source>
</evidence>
<feature type="transmembrane region" description="Helical" evidence="8">
    <location>
        <begin position="34"/>
        <end position="53"/>
    </location>
</feature>
<keyword evidence="5 8" id="KW-0812">Transmembrane</keyword>
<keyword evidence="7 8" id="KW-0472">Membrane</keyword>
<organism evidence="9 10">
    <name type="scientific">Martelella lutilitoris</name>
    <dbReference type="NCBI Taxonomy" id="2583532"/>
    <lineage>
        <taxon>Bacteria</taxon>
        <taxon>Pseudomonadati</taxon>
        <taxon>Pseudomonadota</taxon>
        <taxon>Alphaproteobacteria</taxon>
        <taxon>Hyphomicrobiales</taxon>
        <taxon>Aurantimonadaceae</taxon>
        <taxon>Martelella</taxon>
    </lineage>
</organism>
<evidence type="ECO:0000256" key="8">
    <source>
        <dbReference type="SAM" id="Phobius"/>
    </source>
</evidence>
<feature type="transmembrane region" description="Helical" evidence="8">
    <location>
        <begin position="196"/>
        <end position="218"/>
    </location>
</feature>
<dbReference type="Pfam" id="PF03547">
    <property type="entry name" value="Mem_trans"/>
    <property type="match status" value="1"/>
</dbReference>
<protein>
    <submittedName>
        <fullName evidence="9">AEC family transporter</fullName>
    </submittedName>
</protein>
<comment type="similarity">
    <text evidence="2">Belongs to the auxin efflux carrier (TC 2.A.69) family.</text>
</comment>
<keyword evidence="6 8" id="KW-1133">Transmembrane helix</keyword>
<evidence type="ECO:0000256" key="6">
    <source>
        <dbReference type="ARBA" id="ARBA00022989"/>
    </source>
</evidence>
<evidence type="ECO:0000256" key="3">
    <source>
        <dbReference type="ARBA" id="ARBA00022448"/>
    </source>
</evidence>
<dbReference type="InterPro" id="IPR038770">
    <property type="entry name" value="Na+/solute_symporter_sf"/>
</dbReference>
<feature type="transmembrane region" description="Helical" evidence="8">
    <location>
        <begin position="164"/>
        <end position="184"/>
    </location>
</feature>
<dbReference type="EMBL" id="VCLB01000008">
    <property type="protein sequence ID" value="TNB47067.1"/>
    <property type="molecule type" value="Genomic_DNA"/>
</dbReference>
<evidence type="ECO:0000256" key="2">
    <source>
        <dbReference type="ARBA" id="ARBA00010145"/>
    </source>
</evidence>
<dbReference type="OrthoDB" id="9805563at2"/>
<dbReference type="RefSeq" id="WP_138749503.1">
    <property type="nucleotide sequence ID" value="NZ_VCLB01000008.1"/>
</dbReference>
<feature type="transmembrane region" description="Helical" evidence="8">
    <location>
        <begin position="65"/>
        <end position="87"/>
    </location>
</feature>
<feature type="transmembrane region" description="Helical" evidence="8">
    <location>
        <begin position="230"/>
        <end position="249"/>
    </location>
</feature>
<sequence length="308" mass="32898">MLIIFESVLPIFLTVALGVGLKRLPIFSPDFWNGLNQLGYYVLFPALLFTTLARADFSTIAAADIAWVTLLCVAAISALTIALWPLLRAFGLGSPAFTSVFQTTTRWNGFVALAIADKLAGLEGMAVISLMMTMTIIPLNLINVLVLVWFSGENRNVGMMARKIATNPLIISAFIGIAFNLLAIPVYQPVYDAMNLMARAALGMGLVLVGAGLVLADALRPKPMVLLPSFLKLALFPLITYLFASLFGISGMTLSIMVLGAGVPTAMNGYILARQLGGDTRLYSAVVTVQTVLSFFTLPLALMLVGSG</sequence>
<reference evidence="9 10" key="2">
    <citation type="submission" date="2019-06" db="EMBL/GenBank/DDBJ databases">
        <title>Martelella lutilitoris sp. nov., isolated from a tidal mudflat.</title>
        <authorList>
            <person name="Kim Y.-J."/>
        </authorList>
    </citation>
    <scope>NUCLEOTIDE SEQUENCE [LARGE SCALE GENOMIC DNA]</scope>
    <source>
        <strain evidence="9 10">GH2-6</strain>
    </source>
</reference>
<dbReference type="PANTHER" id="PTHR36838">
    <property type="entry name" value="AUXIN EFFLUX CARRIER FAMILY PROTEIN"/>
    <property type="match status" value="1"/>
</dbReference>
<evidence type="ECO:0000256" key="4">
    <source>
        <dbReference type="ARBA" id="ARBA00022475"/>
    </source>
</evidence>
<accession>A0A5C4JP21</accession>
<comment type="subcellular location">
    <subcellularLocation>
        <location evidence="1">Cell membrane</location>
        <topology evidence="1">Multi-pass membrane protein</topology>
    </subcellularLocation>
</comment>
<comment type="caution">
    <text evidence="9">The sequence shown here is derived from an EMBL/GenBank/DDBJ whole genome shotgun (WGS) entry which is preliminary data.</text>
</comment>
<dbReference type="Gene3D" id="1.20.1530.20">
    <property type="match status" value="1"/>
</dbReference>
<keyword evidence="10" id="KW-1185">Reference proteome</keyword>
<name>A0A5C4JP21_9HYPH</name>